<dbReference type="InterPro" id="IPR017770">
    <property type="entry name" value="RNA3'_term_phos_cyc_type_1"/>
</dbReference>
<evidence type="ECO:0000256" key="4">
    <source>
        <dbReference type="ARBA" id="ARBA00024481"/>
    </source>
</evidence>
<dbReference type="Gene3D" id="3.65.10.20">
    <property type="entry name" value="RNA 3'-terminal phosphate cyclase domain"/>
    <property type="match status" value="1"/>
</dbReference>
<organism evidence="9 10">
    <name type="scientific">Pseudoalteromonas gelatinilytica</name>
    <dbReference type="NCBI Taxonomy" id="1703256"/>
    <lineage>
        <taxon>Bacteria</taxon>
        <taxon>Pseudomonadati</taxon>
        <taxon>Pseudomonadota</taxon>
        <taxon>Gammaproteobacteria</taxon>
        <taxon>Alteromonadales</taxon>
        <taxon>Pseudoalteromonadaceae</taxon>
        <taxon>Pseudoalteromonas</taxon>
    </lineage>
</organism>
<gene>
    <name evidence="5 9" type="primary">rtcA</name>
    <name evidence="9" type="ORF">GCM10008027_24590</name>
</gene>
<keyword evidence="10" id="KW-1185">Reference proteome</keyword>
<evidence type="ECO:0000313" key="10">
    <source>
        <dbReference type="Proteomes" id="UP000638462"/>
    </source>
</evidence>
<dbReference type="Proteomes" id="UP000638462">
    <property type="component" value="Unassembled WGS sequence"/>
</dbReference>
<accession>A0ABQ1TM48</accession>
<evidence type="ECO:0000259" key="7">
    <source>
        <dbReference type="Pfam" id="PF01137"/>
    </source>
</evidence>
<keyword evidence="2 5" id="KW-0436">Ligase</keyword>
<comment type="subcellular location">
    <subcellularLocation>
        <location evidence="5">Cytoplasm</location>
    </subcellularLocation>
</comment>
<dbReference type="InterPro" id="IPR013791">
    <property type="entry name" value="RNA3'-term_phos_cycl_insert"/>
</dbReference>
<comment type="caution">
    <text evidence="9">The sequence shown here is derived from an EMBL/GenBank/DDBJ whole genome shotgun (WGS) entry which is preliminary data.</text>
</comment>
<name>A0ABQ1TM48_9GAMM</name>
<comment type="similarity">
    <text evidence="1 5">Belongs to the RNA 3'-terminal cyclase family. Type 1 subfamily.</text>
</comment>
<feature type="active site" description="Tele-AMP-histidine intermediate" evidence="5">
    <location>
        <position position="309"/>
    </location>
</feature>
<evidence type="ECO:0000256" key="1">
    <source>
        <dbReference type="ARBA" id="ARBA00009206"/>
    </source>
</evidence>
<dbReference type="InterPro" id="IPR023797">
    <property type="entry name" value="RNA3'_phos_cyclase_dom"/>
</dbReference>
<keyword evidence="3 5" id="KW-0547">Nucleotide-binding</keyword>
<dbReference type="PANTHER" id="PTHR11096">
    <property type="entry name" value="RNA 3' TERMINAL PHOSPHATE CYCLASE"/>
    <property type="match status" value="1"/>
</dbReference>
<dbReference type="Pfam" id="PF01137">
    <property type="entry name" value="RTC"/>
    <property type="match status" value="1"/>
</dbReference>
<sequence length="342" mass="36905">MNYLIIDGAQGEGGGQVLRTALTLSMLTKQAIEVVNIRAKRKKPGLLRQHLTCVLAAQQVCDAETAGVELGSNHIRFAPKQIKAGDYHFAIGTAGSTTLVCQTVLLVLATAKQPSTITFEGGTHNGMSPSLCFFEHCYLPALAKMGVHCELTVTKYGFYPAGGGKWQLTIYPCETLKPFAHFAPPTKDAKKAIKVLVNKLPGHVAKREISTVKQYLDWTGAETTITQVESIGAGNSLQLQITSDTHNSIFEVIGQHGIAAQKVALKAVEQVTQFTQSAAAVEEQLADQLLLPLALAGKGEFKTSEPSLHSLTNAEVIKTLLHVEITFTQLDDNLWQVSLTDT</sequence>
<dbReference type="HAMAP" id="MF_00200">
    <property type="entry name" value="RTC"/>
    <property type="match status" value="1"/>
</dbReference>
<evidence type="ECO:0000256" key="5">
    <source>
        <dbReference type="HAMAP-Rule" id="MF_00200"/>
    </source>
</evidence>
<keyword evidence="5" id="KW-0963">Cytoplasm</keyword>
<comment type="catalytic activity">
    <reaction evidence="4 5">
        <text>a 3'-end 3'-phospho-ribonucleotide-RNA + ATP = a 3'-end 2',3'-cyclophospho-ribonucleotide-RNA + AMP + diphosphate</text>
        <dbReference type="Rhea" id="RHEA:23976"/>
        <dbReference type="Rhea" id="RHEA-COMP:10463"/>
        <dbReference type="Rhea" id="RHEA-COMP:10464"/>
        <dbReference type="ChEBI" id="CHEBI:30616"/>
        <dbReference type="ChEBI" id="CHEBI:33019"/>
        <dbReference type="ChEBI" id="CHEBI:83062"/>
        <dbReference type="ChEBI" id="CHEBI:83064"/>
        <dbReference type="ChEBI" id="CHEBI:456215"/>
        <dbReference type="EC" id="6.5.1.4"/>
    </reaction>
</comment>
<dbReference type="Pfam" id="PF05189">
    <property type="entry name" value="RTC_insert"/>
    <property type="match status" value="1"/>
</dbReference>
<evidence type="ECO:0000313" key="9">
    <source>
        <dbReference type="EMBL" id="GGE98743.1"/>
    </source>
</evidence>
<dbReference type="InterPro" id="IPR000228">
    <property type="entry name" value="RNA3'_term_phos_cyc"/>
</dbReference>
<protein>
    <recommendedName>
        <fullName evidence="5 6">RNA 3'-terminal phosphate cyclase</fullName>
        <shortName evidence="5">RNA cyclase</shortName>
        <shortName evidence="5">RNA-3'-phosphate cyclase</shortName>
        <ecNumber evidence="5 6">6.5.1.4</ecNumber>
    </recommendedName>
</protein>
<dbReference type="PANTHER" id="PTHR11096:SF0">
    <property type="entry name" value="RNA 3'-TERMINAL PHOSPHATE CYCLASE"/>
    <property type="match status" value="1"/>
</dbReference>
<dbReference type="Gene3D" id="3.30.360.20">
    <property type="entry name" value="RNA 3'-terminal phosphate cyclase, insert domain"/>
    <property type="match status" value="1"/>
</dbReference>
<feature type="domain" description="RNA 3'-terminal phosphate cyclase insert" evidence="8">
    <location>
        <begin position="195"/>
        <end position="274"/>
    </location>
</feature>
<dbReference type="PIRSF" id="PIRSF005378">
    <property type="entry name" value="RNA3'_term_phos_cycl_euk"/>
    <property type="match status" value="1"/>
</dbReference>
<feature type="domain" description="RNA 3'-terminal phosphate cyclase" evidence="7">
    <location>
        <begin position="11"/>
        <end position="326"/>
    </location>
</feature>
<dbReference type="EMBL" id="BMIT01000008">
    <property type="protein sequence ID" value="GGE98743.1"/>
    <property type="molecule type" value="Genomic_DNA"/>
</dbReference>
<dbReference type="EC" id="6.5.1.4" evidence="5 6"/>
<evidence type="ECO:0000256" key="6">
    <source>
        <dbReference type="NCBIfam" id="TIGR03399"/>
    </source>
</evidence>
<comment type="caution">
    <text evidence="5">Lacks conserved residue(s) required for the propagation of feature annotation.</text>
</comment>
<dbReference type="InterPro" id="IPR013792">
    <property type="entry name" value="RNA3'P_cycl/enolpyr_Trfase_a/b"/>
</dbReference>
<keyword evidence="5" id="KW-0067">ATP-binding</keyword>
<comment type="function">
    <text evidence="5">Catalyzes the conversion of 3'-phosphate to a 2',3'-cyclic phosphodiester at the end of RNA. The mechanism of action of the enzyme occurs in 3 steps: (A) adenylation of the enzyme by ATP; (B) transfer of adenylate to an RNA-N3'P to produce RNA-N3'PP5'A; (C) and attack of the adjacent 2'-hydroxyl on the 3'-phosphorus in the diester linkage to produce the cyclic end product. The biological role of this enzyme is unknown but it is likely to function in some aspects of cellular RNA processing.</text>
</comment>
<dbReference type="SUPFAM" id="SSF55205">
    <property type="entry name" value="EPT/RTPC-like"/>
    <property type="match status" value="2"/>
</dbReference>
<dbReference type="RefSeq" id="WP_188729301.1">
    <property type="nucleotide sequence ID" value="NZ_BMIT01000008.1"/>
</dbReference>
<dbReference type="SUPFAM" id="SSF52913">
    <property type="entry name" value="RNA 3'-terminal phosphate cyclase, RPTC, insert domain"/>
    <property type="match status" value="1"/>
</dbReference>
<dbReference type="NCBIfam" id="NF003246">
    <property type="entry name" value="PRK04204.1-2"/>
    <property type="match status" value="1"/>
</dbReference>
<evidence type="ECO:0000256" key="3">
    <source>
        <dbReference type="ARBA" id="ARBA00022741"/>
    </source>
</evidence>
<evidence type="ECO:0000259" key="8">
    <source>
        <dbReference type="Pfam" id="PF05189"/>
    </source>
</evidence>
<dbReference type="InterPro" id="IPR037136">
    <property type="entry name" value="RNA3'_phos_cyclase_dom_sf"/>
</dbReference>
<feature type="binding site" evidence="5">
    <location>
        <position position="102"/>
    </location>
    <ligand>
        <name>ATP</name>
        <dbReference type="ChEBI" id="CHEBI:30616"/>
    </ligand>
</feature>
<dbReference type="InterPro" id="IPR036553">
    <property type="entry name" value="RPTC_insert"/>
</dbReference>
<dbReference type="NCBIfam" id="TIGR03399">
    <property type="entry name" value="RNA_3prim_cycl"/>
    <property type="match status" value="1"/>
</dbReference>
<evidence type="ECO:0000256" key="2">
    <source>
        <dbReference type="ARBA" id="ARBA00022598"/>
    </source>
</evidence>
<proteinExistence type="inferred from homology"/>
<reference evidence="10" key="1">
    <citation type="journal article" date="2019" name="Int. J. Syst. Evol. Microbiol.">
        <title>The Global Catalogue of Microorganisms (GCM) 10K type strain sequencing project: providing services to taxonomists for standard genome sequencing and annotation.</title>
        <authorList>
            <consortium name="The Broad Institute Genomics Platform"/>
            <consortium name="The Broad Institute Genome Sequencing Center for Infectious Disease"/>
            <person name="Wu L."/>
            <person name="Ma J."/>
        </authorList>
    </citation>
    <scope>NUCLEOTIDE SEQUENCE [LARGE SCALE GENOMIC DNA]</scope>
    <source>
        <strain evidence="10">CGMCC 1.15394</strain>
    </source>
</reference>